<evidence type="ECO:0000313" key="1">
    <source>
        <dbReference type="EMBL" id="KAF4134718.1"/>
    </source>
</evidence>
<evidence type="ECO:0000313" key="2">
    <source>
        <dbReference type="Proteomes" id="UP000704712"/>
    </source>
</evidence>
<name>A0A8S9U8Y4_PHYIN</name>
<accession>A0A8S9U8Y4</accession>
<dbReference type="AlphaFoldDB" id="A0A8S9U8Y4"/>
<organism evidence="1 2">
    <name type="scientific">Phytophthora infestans</name>
    <name type="common">Potato late blight agent</name>
    <name type="synonym">Botrytis infestans</name>
    <dbReference type="NCBI Taxonomy" id="4787"/>
    <lineage>
        <taxon>Eukaryota</taxon>
        <taxon>Sar</taxon>
        <taxon>Stramenopiles</taxon>
        <taxon>Oomycota</taxon>
        <taxon>Peronosporomycetes</taxon>
        <taxon>Peronosporales</taxon>
        <taxon>Peronosporaceae</taxon>
        <taxon>Phytophthora</taxon>
    </lineage>
</organism>
<protein>
    <submittedName>
        <fullName evidence="1">Uncharacterized protein</fullName>
    </submittedName>
</protein>
<sequence length="191" mass="21206">YESVLASLGRTGELCESVLVSLGRADELFYGECENICNNLTISTKCHTSTVSSAPNQFLCQPFCAITCMQGCWRLIMLSTNSCIRGAFLLLSGTHFANLATIRLKSNAMTKSTWMKCYLQPNRVAARSVLMRKHLSATLCLTSRSIIIRSSTTDWNVKKGDNATRFSYKHVFKRVLNAMPTSTTVRSIADL</sequence>
<feature type="non-terminal residue" evidence="1">
    <location>
        <position position="191"/>
    </location>
</feature>
<comment type="caution">
    <text evidence="1">The sequence shown here is derived from an EMBL/GenBank/DDBJ whole genome shotgun (WGS) entry which is preliminary data.</text>
</comment>
<dbReference type="Proteomes" id="UP000704712">
    <property type="component" value="Unassembled WGS sequence"/>
</dbReference>
<reference evidence="1" key="1">
    <citation type="submission" date="2020-03" db="EMBL/GenBank/DDBJ databases">
        <title>Hybrid Assembly of Korean Phytophthora infestans isolates.</title>
        <authorList>
            <person name="Prokchorchik M."/>
            <person name="Lee Y."/>
            <person name="Seo J."/>
            <person name="Cho J.-H."/>
            <person name="Park Y.-E."/>
            <person name="Jang D.-C."/>
            <person name="Im J.-S."/>
            <person name="Choi J.-G."/>
            <person name="Park H.-J."/>
            <person name="Lee G.-B."/>
            <person name="Lee Y.-G."/>
            <person name="Hong S.-Y."/>
            <person name="Cho K."/>
            <person name="Sohn K.H."/>
        </authorList>
    </citation>
    <scope>NUCLEOTIDE SEQUENCE</scope>
    <source>
        <strain evidence="1">KR_2_A2</strain>
    </source>
</reference>
<proteinExistence type="predicted"/>
<gene>
    <name evidence="1" type="ORF">GN958_ATG15974</name>
</gene>
<dbReference type="EMBL" id="JAACNO010002256">
    <property type="protein sequence ID" value="KAF4134718.1"/>
    <property type="molecule type" value="Genomic_DNA"/>
</dbReference>